<dbReference type="InterPro" id="IPR029045">
    <property type="entry name" value="ClpP/crotonase-like_dom_sf"/>
</dbReference>
<reference evidence="1 2" key="1">
    <citation type="submission" date="2024-07" db="EMBL/GenBank/DDBJ databases">
        <title>Novosphingobium kalidii RD2P27.</title>
        <authorList>
            <person name="Sun J.-Q."/>
        </authorList>
    </citation>
    <scope>NUCLEOTIDE SEQUENCE [LARGE SCALE GENOMIC DNA]</scope>
    <source>
        <strain evidence="1 2">RD2P27</strain>
    </source>
</reference>
<dbReference type="SUPFAM" id="SSF52096">
    <property type="entry name" value="ClpP/crotonase"/>
    <property type="match status" value="1"/>
</dbReference>
<accession>A0ABV2D4E9</accession>
<dbReference type="Gene3D" id="3.90.226.10">
    <property type="entry name" value="2-enoyl-CoA Hydratase, Chain A, domain 1"/>
    <property type="match status" value="1"/>
</dbReference>
<dbReference type="EMBL" id="JBEWLY010000023">
    <property type="protein sequence ID" value="MET1756723.1"/>
    <property type="molecule type" value="Genomic_DNA"/>
</dbReference>
<comment type="caution">
    <text evidence="1">The sequence shown here is derived from an EMBL/GenBank/DDBJ whole genome shotgun (WGS) entry which is preliminary data.</text>
</comment>
<dbReference type="PANTHER" id="PTHR11941">
    <property type="entry name" value="ENOYL-COA HYDRATASE-RELATED"/>
    <property type="match status" value="1"/>
</dbReference>
<dbReference type="InterPro" id="IPR001753">
    <property type="entry name" value="Enoyl-CoA_hydra/iso"/>
</dbReference>
<evidence type="ECO:0000313" key="1">
    <source>
        <dbReference type="EMBL" id="MET1756723.1"/>
    </source>
</evidence>
<dbReference type="Proteomes" id="UP001548713">
    <property type="component" value="Unassembled WGS sequence"/>
</dbReference>
<keyword evidence="2" id="KW-1185">Reference proteome</keyword>
<name>A0ABV2D4E9_9SPHN</name>
<dbReference type="PANTHER" id="PTHR11941:SF54">
    <property type="entry name" value="ENOYL-COA HYDRATASE, MITOCHONDRIAL"/>
    <property type="match status" value="1"/>
</dbReference>
<protein>
    <submittedName>
        <fullName evidence="1">Enoyl-CoA hydratase/isomerase family protein</fullName>
    </submittedName>
</protein>
<dbReference type="Pfam" id="PF00378">
    <property type="entry name" value="ECH_1"/>
    <property type="match status" value="1"/>
</dbReference>
<sequence length="324" mass="34409">MDLASFTVPASRLSRMEDSWGGPLAVIDLESAQADLDLRLPPCPVIGLGNRAHPLASKVDVVMEPPFEVATLIRNVAANPRAAGAFVQLLRSTAGLEPACALPIESMAYAMLQGSAEHAAWKSARRSISATPGRVRAERRDNLLEIVLDRAASGNAIDRQMRDDLSAVLGLASLDASLHQICLKGAGKAFSLGADLDEFGTTADPATAHAIRSLTLPAYAAAECAERLEVHVDGACVGAGIELAAFAHRIYATQRSWFQLPELAMGIIPGAGGCVSLPRRIGRQRTTLMFLSGRRLSARLALDWGLVDALVDDFASHERGCNVI</sequence>
<evidence type="ECO:0000313" key="2">
    <source>
        <dbReference type="Proteomes" id="UP001548713"/>
    </source>
</evidence>
<dbReference type="RefSeq" id="WP_353985212.1">
    <property type="nucleotide sequence ID" value="NZ_JBEWLY010000023.1"/>
</dbReference>
<gene>
    <name evidence="1" type="ORF">ABVV53_14860</name>
</gene>
<organism evidence="1 2">
    <name type="scientific">Novosphingobium kalidii</name>
    <dbReference type="NCBI Taxonomy" id="3230299"/>
    <lineage>
        <taxon>Bacteria</taxon>
        <taxon>Pseudomonadati</taxon>
        <taxon>Pseudomonadota</taxon>
        <taxon>Alphaproteobacteria</taxon>
        <taxon>Sphingomonadales</taxon>
        <taxon>Sphingomonadaceae</taxon>
        <taxon>Novosphingobium</taxon>
    </lineage>
</organism>
<proteinExistence type="predicted"/>
<dbReference type="CDD" id="cd06558">
    <property type="entry name" value="crotonase-like"/>
    <property type="match status" value="1"/>
</dbReference>